<dbReference type="PANTHER" id="PTHR10201">
    <property type="entry name" value="MATRIX METALLOPROTEINASE"/>
    <property type="match status" value="1"/>
</dbReference>
<dbReference type="KEGG" id="agv:OJF2_11940"/>
<dbReference type="RefSeq" id="WP_148592094.1">
    <property type="nucleotide sequence ID" value="NZ_CP042997.1"/>
</dbReference>
<dbReference type="Proteomes" id="UP000324233">
    <property type="component" value="Chromosome"/>
</dbReference>
<dbReference type="Gene3D" id="3.40.390.10">
    <property type="entry name" value="Collagenase (Catalytic Domain)"/>
    <property type="match status" value="1"/>
</dbReference>
<dbReference type="AlphaFoldDB" id="A0A5B9VYA8"/>
<dbReference type="GO" id="GO:0004222">
    <property type="term" value="F:metalloendopeptidase activity"/>
    <property type="evidence" value="ECO:0007669"/>
    <property type="project" value="InterPro"/>
</dbReference>
<evidence type="ECO:0000313" key="7">
    <source>
        <dbReference type="EMBL" id="QEH32715.1"/>
    </source>
</evidence>
<reference evidence="7 8" key="1">
    <citation type="submission" date="2019-08" db="EMBL/GenBank/DDBJ databases">
        <title>Deep-cultivation of Planctomycetes and their phenomic and genomic characterization uncovers novel biology.</title>
        <authorList>
            <person name="Wiegand S."/>
            <person name="Jogler M."/>
            <person name="Boedeker C."/>
            <person name="Pinto D."/>
            <person name="Vollmers J."/>
            <person name="Rivas-Marin E."/>
            <person name="Kohn T."/>
            <person name="Peeters S.H."/>
            <person name="Heuer A."/>
            <person name="Rast P."/>
            <person name="Oberbeckmann S."/>
            <person name="Bunk B."/>
            <person name="Jeske O."/>
            <person name="Meyerdierks A."/>
            <person name="Storesund J.E."/>
            <person name="Kallscheuer N."/>
            <person name="Luecker S."/>
            <person name="Lage O.M."/>
            <person name="Pohl T."/>
            <person name="Merkel B.J."/>
            <person name="Hornburger P."/>
            <person name="Mueller R.-W."/>
            <person name="Bruemmer F."/>
            <person name="Labrenz M."/>
            <person name="Spormann A.M."/>
            <person name="Op den Camp H."/>
            <person name="Overmann J."/>
            <person name="Amann R."/>
            <person name="Jetten M.S.M."/>
            <person name="Mascher T."/>
            <person name="Medema M.H."/>
            <person name="Devos D.P."/>
            <person name="Kaster A.-K."/>
            <person name="Ovreas L."/>
            <person name="Rohde M."/>
            <person name="Galperin M.Y."/>
            <person name="Jogler C."/>
        </authorList>
    </citation>
    <scope>NUCLEOTIDE SEQUENCE [LARGE SCALE GENOMIC DNA]</scope>
    <source>
        <strain evidence="7 8">OJF2</strain>
    </source>
</reference>
<proteinExistence type="predicted"/>
<evidence type="ECO:0000256" key="2">
    <source>
        <dbReference type="ARBA" id="ARBA00022723"/>
    </source>
</evidence>
<accession>A0A5B9VYA8</accession>
<keyword evidence="2" id="KW-0479">Metal-binding</keyword>
<dbReference type="OrthoDB" id="289794at2"/>
<dbReference type="Gene3D" id="2.60.120.380">
    <property type="match status" value="1"/>
</dbReference>
<feature type="compositionally biased region" description="Polar residues" evidence="5">
    <location>
        <begin position="902"/>
        <end position="912"/>
    </location>
</feature>
<evidence type="ECO:0000256" key="5">
    <source>
        <dbReference type="SAM" id="MobiDB-lite"/>
    </source>
</evidence>
<dbReference type="InterPro" id="IPR021190">
    <property type="entry name" value="Pept_M10A"/>
</dbReference>
<evidence type="ECO:0000256" key="4">
    <source>
        <dbReference type="ARBA" id="ARBA00022833"/>
    </source>
</evidence>
<dbReference type="GO" id="GO:0008270">
    <property type="term" value="F:zinc ion binding"/>
    <property type="evidence" value="ECO:0007669"/>
    <property type="project" value="InterPro"/>
</dbReference>
<organism evidence="7 8">
    <name type="scientific">Aquisphaera giovannonii</name>
    <dbReference type="NCBI Taxonomy" id="406548"/>
    <lineage>
        <taxon>Bacteria</taxon>
        <taxon>Pseudomonadati</taxon>
        <taxon>Planctomycetota</taxon>
        <taxon>Planctomycetia</taxon>
        <taxon>Isosphaerales</taxon>
        <taxon>Isosphaeraceae</taxon>
        <taxon>Aquisphaera</taxon>
    </lineage>
</organism>
<keyword evidence="8" id="KW-1185">Reference proteome</keyword>
<dbReference type="SMART" id="SM00235">
    <property type="entry name" value="ZnMc"/>
    <property type="match status" value="1"/>
</dbReference>
<dbReference type="Pfam" id="PF00413">
    <property type="entry name" value="Peptidase_M10"/>
    <property type="match status" value="1"/>
</dbReference>
<keyword evidence="3" id="KW-0378">Hydrolase</keyword>
<evidence type="ECO:0000259" key="6">
    <source>
        <dbReference type="SMART" id="SM00235"/>
    </source>
</evidence>
<name>A0A5B9VYA8_9BACT</name>
<sequence length="912" mass="94191">MSRDRRRGVKALRPGLEPLEGRRVPAQLGVPWHHPDHVTLSFVPDGTSINGTPSVLFGTLDAAQATPDWQAEILRAFQTWATAAHVNFALTGDGGQPLGTTGPDQGDPRFGDIRIAAVPMAPGVLAISIPHDPFLSGTWSGDILLNSASPSIGRAETLFPVLLHEIGHVLGLGDSSDPASVMFSHLDGQSALAPEDVAAIQSIYGPRAEDPFEGPRWNDTPATASPMPEPAGYDGTTPLLIYANIDSHRDVDFYTLTTPAGYEGPLTIRLQTAGASLLAPHITVLGASGDVLGDVLSTAVGGDTLLVRLPDVRPGERFQIEVQGERGDVFGVGEYVLAASFDARSTVGPGAIDALARQSYSYLSADDIRAIFLDPRGALFHVDDHTNDTFDAAEPLPTAGLYGSEAPDRRTASLSDPGDVDFYRVETPGDLQHPATDGPGLVMTVTVRATEINGIMPAVSVYDADRNLIPALVLAHGDGTDTIQILDGQPDSDYFIRVSSDPTSGKAVGNYDVDVEYGHVPAAPTTFVDASLTRGSSPLSYRVVVVQPQLFDFLLSATGGAAASGGLATMTLTDAQGRVVISRSTALGGTAGGDPIFLAPGVYRASFAVLGGGAGPSETIGIRLYGGSLTDPIGPALDDPTLRPVTVAAAGDPSVALLPILGSADEPYYWLALSLGSRGGTIDGVTPSPADSLAGALTVSGAGMTSAPTRAAMTVREVGWDAGAELVARGGRFSALTRALARYANSTGTAGLAPSGLDSGDGPIPVAEASGPTPNLDTMTGETSPVAMGVAFPGSRPSPPFSAAPAVVGEGATHAEGARQPIPYDARASKETAGIWSDCGSIFAVLGTAAIVCNRLMLAREPDRGVPCVRLVRLPIRIRRPAPGHPGHDGPGRATGDRTPSIRLQKSILSPS</sequence>
<dbReference type="EMBL" id="CP042997">
    <property type="protein sequence ID" value="QEH32715.1"/>
    <property type="molecule type" value="Genomic_DNA"/>
</dbReference>
<gene>
    <name evidence="7" type="ORF">OJF2_11940</name>
</gene>
<dbReference type="InterPro" id="IPR001818">
    <property type="entry name" value="Pept_M10_metallopeptidase"/>
</dbReference>
<evidence type="ECO:0000313" key="8">
    <source>
        <dbReference type="Proteomes" id="UP000324233"/>
    </source>
</evidence>
<keyword evidence="1" id="KW-0645">Protease</keyword>
<evidence type="ECO:0000256" key="1">
    <source>
        <dbReference type="ARBA" id="ARBA00022670"/>
    </source>
</evidence>
<evidence type="ECO:0000256" key="3">
    <source>
        <dbReference type="ARBA" id="ARBA00022801"/>
    </source>
</evidence>
<protein>
    <submittedName>
        <fullName evidence="7">Matrixin</fullName>
    </submittedName>
</protein>
<dbReference type="SUPFAM" id="SSF55486">
    <property type="entry name" value="Metalloproteases ('zincins'), catalytic domain"/>
    <property type="match status" value="1"/>
</dbReference>
<dbReference type="PRINTS" id="PR00138">
    <property type="entry name" value="MATRIXIN"/>
</dbReference>
<dbReference type="InterPro" id="IPR006026">
    <property type="entry name" value="Peptidase_Metallo"/>
</dbReference>
<feature type="domain" description="Peptidase metallopeptidase" evidence="6">
    <location>
        <begin position="28"/>
        <end position="206"/>
    </location>
</feature>
<dbReference type="GO" id="GO:0031012">
    <property type="term" value="C:extracellular matrix"/>
    <property type="evidence" value="ECO:0007669"/>
    <property type="project" value="InterPro"/>
</dbReference>
<feature type="region of interest" description="Disordered" evidence="5">
    <location>
        <begin position="879"/>
        <end position="912"/>
    </location>
</feature>
<keyword evidence="4" id="KW-0862">Zinc</keyword>
<dbReference type="InterPro" id="IPR024079">
    <property type="entry name" value="MetalloPept_cat_dom_sf"/>
</dbReference>
<dbReference type="GO" id="GO:0006508">
    <property type="term" value="P:proteolysis"/>
    <property type="evidence" value="ECO:0007669"/>
    <property type="project" value="UniProtKB-KW"/>
</dbReference>